<dbReference type="Pfam" id="PF10387">
    <property type="entry name" value="DUF2442"/>
    <property type="match status" value="1"/>
</dbReference>
<dbReference type="EMBL" id="SIJK02000064">
    <property type="protein sequence ID" value="MBP1468317.1"/>
    <property type="molecule type" value="Genomic_DNA"/>
</dbReference>
<dbReference type="Proteomes" id="UP001193081">
    <property type="component" value="Unassembled WGS sequence"/>
</dbReference>
<protein>
    <submittedName>
        <fullName evidence="1">DUF2442 domain-containing protein</fullName>
    </submittedName>
</protein>
<evidence type="ECO:0000313" key="2">
    <source>
        <dbReference type="Proteomes" id="UP001193081"/>
    </source>
</evidence>
<accession>A0ABS4DFV7</accession>
<dbReference type="InterPro" id="IPR018841">
    <property type="entry name" value="DUF2442"/>
</dbReference>
<comment type="caution">
    <text evidence="1">The sequence shown here is derived from an EMBL/GenBank/DDBJ whole genome shotgun (WGS) entry which is preliminary data.</text>
</comment>
<organism evidence="1 2">
    <name type="scientific">Candidatus Chloroploca mongolica</name>
    <dbReference type="NCBI Taxonomy" id="2528176"/>
    <lineage>
        <taxon>Bacteria</taxon>
        <taxon>Bacillati</taxon>
        <taxon>Chloroflexota</taxon>
        <taxon>Chloroflexia</taxon>
        <taxon>Chloroflexales</taxon>
        <taxon>Chloroflexineae</taxon>
        <taxon>Oscillochloridaceae</taxon>
        <taxon>Candidatus Chloroploca</taxon>
    </lineage>
</organism>
<sequence>MVNVHAVESISSDSTYLYLTVDGQSYRIRWEHCSPRLRQATVAQRKHLEVSPSGYGIHWPEVDEDLALTPLLQDAERMIAEPVNEEG</sequence>
<keyword evidence="2" id="KW-1185">Reference proteome</keyword>
<proteinExistence type="predicted"/>
<dbReference type="RefSeq" id="WP_135480951.1">
    <property type="nucleotide sequence ID" value="NZ_SIJK02000064.1"/>
</dbReference>
<gene>
    <name evidence="1" type="ORF">EYB53_021580</name>
</gene>
<dbReference type="Gene3D" id="3.30.2020.40">
    <property type="entry name" value="Uncharacterised protein PF10387, DUF2442"/>
    <property type="match status" value="1"/>
</dbReference>
<name>A0ABS4DFV7_9CHLR</name>
<evidence type="ECO:0000313" key="1">
    <source>
        <dbReference type="EMBL" id="MBP1468317.1"/>
    </source>
</evidence>
<reference evidence="1 2" key="1">
    <citation type="submission" date="2021-03" db="EMBL/GenBank/DDBJ databases">
        <authorList>
            <person name="Grouzdev D.S."/>
        </authorList>
    </citation>
    <scope>NUCLEOTIDE SEQUENCE [LARGE SCALE GENOMIC DNA]</scope>
    <source>
        <strain evidence="1 2">M50-1</strain>
    </source>
</reference>